<dbReference type="EMBL" id="LKCN02000001">
    <property type="protein sequence ID" value="RCI16092.1"/>
    <property type="molecule type" value="Genomic_DNA"/>
</dbReference>
<name>A0A367LPC5_9HYPO</name>
<feature type="non-terminal residue" evidence="1">
    <location>
        <position position="142"/>
    </location>
</feature>
<dbReference type="AlphaFoldDB" id="A0A367LPC5"/>
<dbReference type="Proteomes" id="UP000253664">
    <property type="component" value="Unassembled WGS sequence"/>
</dbReference>
<reference evidence="1 2" key="1">
    <citation type="journal article" date="2015" name="BMC Genomics">
        <title>Insights from the genome of Ophiocordyceps polyrhachis-furcata to pathogenicity and host specificity in insect fungi.</title>
        <authorList>
            <person name="Wichadakul D."/>
            <person name="Kobmoo N."/>
            <person name="Ingsriswang S."/>
            <person name="Tangphatsornruang S."/>
            <person name="Chantasingh D."/>
            <person name="Luangsa-ard J.J."/>
            <person name="Eurwilaichitr L."/>
        </authorList>
    </citation>
    <scope>NUCLEOTIDE SEQUENCE [LARGE SCALE GENOMIC DNA]</scope>
    <source>
        <strain evidence="1 2">BCC 54312</strain>
    </source>
</reference>
<accession>A0A367LPC5</accession>
<evidence type="ECO:0000313" key="1">
    <source>
        <dbReference type="EMBL" id="RCI16092.1"/>
    </source>
</evidence>
<proteinExistence type="predicted"/>
<gene>
    <name evidence="1" type="ORF">L249_2337</name>
</gene>
<sequence length="142" mass="15781">MYATSHMRQGTEEPWALDLVTYLAADRPYSPKVGGGPPGAVIPLIDEELLCWSPAARSHFPLLRPPGVIIRRVTGRIPRPVRVTPSWSARATAGLDTHASPIIIVNQRRKTFSPHQKSPSPPMRRQHVQMGFIRHAPVAEMI</sequence>
<evidence type="ECO:0000313" key="2">
    <source>
        <dbReference type="Proteomes" id="UP000253664"/>
    </source>
</evidence>
<organism evidence="1 2">
    <name type="scientific">Ophiocordyceps polyrhachis-furcata BCC 54312</name>
    <dbReference type="NCBI Taxonomy" id="1330021"/>
    <lineage>
        <taxon>Eukaryota</taxon>
        <taxon>Fungi</taxon>
        <taxon>Dikarya</taxon>
        <taxon>Ascomycota</taxon>
        <taxon>Pezizomycotina</taxon>
        <taxon>Sordariomycetes</taxon>
        <taxon>Hypocreomycetidae</taxon>
        <taxon>Hypocreales</taxon>
        <taxon>Ophiocordycipitaceae</taxon>
        <taxon>Ophiocordyceps</taxon>
    </lineage>
</organism>
<keyword evidence="2" id="KW-1185">Reference proteome</keyword>
<comment type="caution">
    <text evidence="1">The sequence shown here is derived from an EMBL/GenBank/DDBJ whole genome shotgun (WGS) entry which is preliminary data.</text>
</comment>
<protein>
    <submittedName>
        <fullName evidence="1">Uncharacterized protein</fullName>
    </submittedName>
</protein>